<evidence type="ECO:0000313" key="3">
    <source>
        <dbReference type="EMBL" id="CDR41306.1"/>
    </source>
</evidence>
<dbReference type="AlphaFoldDB" id="A0A061AVT9"/>
<feature type="region of interest" description="Disordered" evidence="1">
    <location>
        <begin position="99"/>
        <end position="168"/>
    </location>
</feature>
<sequence length="203" mass="22854">MDLIYGKRPVSGEESSETSKRTKLDTAALPIHLPGKVDQPETSLSEQPIDVPNSNQVLPNNDEVSGPSSVTSGTGIVLETQADIDEWIRKRKENWMKKISNKRHADDEQGKPKVASTDSRLLSKVNQRGEKSNNPVNNARDQGRAKDNHNLGPRNRNNNTRQPKNNFNLNNAIIQRELSRENERVLDVIKELFDQGIVSRESR</sequence>
<feature type="compositionally biased region" description="Low complexity" evidence="1">
    <location>
        <begin position="64"/>
        <end position="75"/>
    </location>
</feature>
<evidence type="ECO:0000256" key="1">
    <source>
        <dbReference type="SAM" id="MobiDB-lite"/>
    </source>
</evidence>
<feature type="compositionally biased region" description="Low complexity" evidence="1">
    <location>
        <begin position="150"/>
        <end position="168"/>
    </location>
</feature>
<name>A0A061AVT9_CYBFA</name>
<feature type="region of interest" description="Disordered" evidence="1">
    <location>
        <begin position="1"/>
        <end position="77"/>
    </location>
</feature>
<feature type="compositionally biased region" description="Polar residues" evidence="1">
    <location>
        <begin position="116"/>
        <end position="140"/>
    </location>
</feature>
<organism evidence="3">
    <name type="scientific">Cyberlindnera fabianii</name>
    <name type="common">Yeast</name>
    <name type="synonym">Hansenula fabianii</name>
    <dbReference type="NCBI Taxonomy" id="36022"/>
    <lineage>
        <taxon>Eukaryota</taxon>
        <taxon>Fungi</taxon>
        <taxon>Dikarya</taxon>
        <taxon>Ascomycota</taxon>
        <taxon>Saccharomycotina</taxon>
        <taxon>Saccharomycetes</taxon>
        <taxon>Phaffomycetales</taxon>
        <taxon>Phaffomycetaceae</taxon>
        <taxon>Cyberlindnera</taxon>
    </lineage>
</organism>
<dbReference type="VEuPathDB" id="FungiDB:BON22_3616"/>
<dbReference type="Pfam" id="PF10453">
    <property type="entry name" value="NUFIP1"/>
    <property type="match status" value="1"/>
</dbReference>
<accession>A0A061AVT9</accession>
<evidence type="ECO:0000259" key="2">
    <source>
        <dbReference type="Pfam" id="PF10453"/>
    </source>
</evidence>
<protein>
    <submittedName>
        <fullName evidence="3">CYFA0S07e00518g1_1</fullName>
    </submittedName>
</protein>
<feature type="domain" description="FMR1-interacting protein 1 conserved" evidence="2">
    <location>
        <begin position="72"/>
        <end position="109"/>
    </location>
</feature>
<dbReference type="PhylomeDB" id="A0A061AVT9"/>
<proteinExistence type="predicted"/>
<feature type="compositionally biased region" description="Polar residues" evidence="1">
    <location>
        <begin position="40"/>
        <end position="63"/>
    </location>
</feature>
<dbReference type="InterPro" id="IPR019496">
    <property type="entry name" value="NUFIP1_cons_dom"/>
</dbReference>
<reference evidence="3" key="1">
    <citation type="journal article" date="2014" name="Genome Announc.">
        <title>Genome sequence of the yeast Cyberlindnera fabianii (Hansenula fabianii).</title>
        <authorList>
            <person name="Freel K.C."/>
            <person name="Sarilar V."/>
            <person name="Neuveglise C."/>
            <person name="Devillers H."/>
            <person name="Friedrich A."/>
            <person name="Schacherer J."/>
        </authorList>
    </citation>
    <scope>NUCLEOTIDE SEQUENCE</scope>
    <source>
        <strain evidence="3">YJS4271</strain>
    </source>
</reference>
<dbReference type="EMBL" id="LK052892">
    <property type="protein sequence ID" value="CDR41306.1"/>
    <property type="molecule type" value="Genomic_DNA"/>
</dbReference>
<gene>
    <name evidence="3" type="ORF">CYFA0S_07e00518g</name>
</gene>
<dbReference type="OrthoDB" id="273070at2759"/>